<proteinExistence type="predicted"/>
<protein>
    <submittedName>
        <fullName evidence="1">Uncharacterized protein</fullName>
    </submittedName>
</protein>
<keyword evidence="2" id="KW-1185">Reference proteome</keyword>
<name>A0A5N5EYJ4_9ROSA</name>
<sequence length="98" mass="10832">MEMGQEGPICDLNLAPPSFEVARVSFAAVEDIFGEVGTGFDIQWLCIYEGGMPSLRSRPGEVDNEFTKFVKTSSRSQPCLVLGKPPSDRCFVFTMESF</sequence>
<reference evidence="1 2" key="3">
    <citation type="submission" date="2019-11" db="EMBL/GenBank/DDBJ databases">
        <title>A de novo genome assembly of a pear dwarfing rootstock.</title>
        <authorList>
            <person name="Wang F."/>
            <person name="Wang J."/>
            <person name="Li S."/>
            <person name="Zhang Y."/>
            <person name="Fang M."/>
            <person name="Ma L."/>
            <person name="Zhao Y."/>
            <person name="Jiang S."/>
        </authorList>
    </citation>
    <scope>NUCLEOTIDE SEQUENCE [LARGE SCALE GENOMIC DNA]</scope>
    <source>
        <strain evidence="1">S2</strain>
        <tissue evidence="1">Leaf</tissue>
    </source>
</reference>
<accession>A0A5N5EYJ4</accession>
<evidence type="ECO:0000313" key="1">
    <source>
        <dbReference type="EMBL" id="KAB2595979.1"/>
    </source>
</evidence>
<gene>
    <name evidence="1" type="ORF">D8674_031429</name>
</gene>
<evidence type="ECO:0000313" key="2">
    <source>
        <dbReference type="Proteomes" id="UP000327157"/>
    </source>
</evidence>
<reference evidence="1 2" key="1">
    <citation type="submission" date="2019-09" db="EMBL/GenBank/DDBJ databases">
        <authorList>
            <person name="Ou C."/>
        </authorList>
    </citation>
    <scope>NUCLEOTIDE SEQUENCE [LARGE SCALE GENOMIC DNA]</scope>
    <source>
        <strain evidence="1">S2</strain>
        <tissue evidence="1">Leaf</tissue>
    </source>
</reference>
<dbReference type="EMBL" id="SMOL01000781">
    <property type="protein sequence ID" value="KAB2595979.1"/>
    <property type="molecule type" value="Genomic_DNA"/>
</dbReference>
<reference evidence="2" key="2">
    <citation type="submission" date="2019-10" db="EMBL/GenBank/DDBJ databases">
        <title>A de novo genome assembly of a pear dwarfing rootstock.</title>
        <authorList>
            <person name="Wang F."/>
            <person name="Wang J."/>
            <person name="Li S."/>
            <person name="Zhang Y."/>
            <person name="Fang M."/>
            <person name="Ma L."/>
            <person name="Zhao Y."/>
            <person name="Jiang S."/>
        </authorList>
    </citation>
    <scope>NUCLEOTIDE SEQUENCE [LARGE SCALE GENOMIC DNA]</scope>
</reference>
<dbReference type="Proteomes" id="UP000327157">
    <property type="component" value="Chromosome 7"/>
</dbReference>
<dbReference type="AlphaFoldDB" id="A0A5N5EYJ4"/>
<comment type="caution">
    <text evidence="1">The sequence shown here is derived from an EMBL/GenBank/DDBJ whole genome shotgun (WGS) entry which is preliminary data.</text>
</comment>
<organism evidence="1 2">
    <name type="scientific">Pyrus ussuriensis x Pyrus communis</name>
    <dbReference type="NCBI Taxonomy" id="2448454"/>
    <lineage>
        <taxon>Eukaryota</taxon>
        <taxon>Viridiplantae</taxon>
        <taxon>Streptophyta</taxon>
        <taxon>Embryophyta</taxon>
        <taxon>Tracheophyta</taxon>
        <taxon>Spermatophyta</taxon>
        <taxon>Magnoliopsida</taxon>
        <taxon>eudicotyledons</taxon>
        <taxon>Gunneridae</taxon>
        <taxon>Pentapetalae</taxon>
        <taxon>rosids</taxon>
        <taxon>fabids</taxon>
        <taxon>Rosales</taxon>
        <taxon>Rosaceae</taxon>
        <taxon>Amygdaloideae</taxon>
        <taxon>Maleae</taxon>
        <taxon>Pyrus</taxon>
    </lineage>
</organism>